<dbReference type="PATRIC" id="fig|742733.3.peg.283"/>
<dbReference type="HOGENOM" id="CLU_087252_0_0_9"/>
<reference evidence="1 2" key="1">
    <citation type="submission" date="2011-08" db="EMBL/GenBank/DDBJ databases">
        <title>The Genome Sequence of Clostridium citroniae WAL-17108.</title>
        <authorList>
            <consortium name="The Broad Institute Genome Sequencing Platform"/>
            <person name="Earl A."/>
            <person name="Ward D."/>
            <person name="Feldgarden M."/>
            <person name="Gevers D."/>
            <person name="Finegold S.M."/>
            <person name="Summanen P.H."/>
            <person name="Molitoris D.R."/>
            <person name="Vaisanen M.L."/>
            <person name="Daigneault M."/>
            <person name="Allen-Vercoe E."/>
            <person name="Young S.K."/>
            <person name="Zeng Q."/>
            <person name="Gargeya S."/>
            <person name="Fitzgerald M."/>
            <person name="Haas B."/>
            <person name="Abouelleil A."/>
            <person name="Alvarado L."/>
            <person name="Arachchi H.M."/>
            <person name="Berlin A."/>
            <person name="Brown A."/>
            <person name="Chapman S.B."/>
            <person name="Chen Z."/>
            <person name="Dunbar C."/>
            <person name="Freedman E."/>
            <person name="Gearin G."/>
            <person name="Gellesch M."/>
            <person name="Goldberg J."/>
            <person name="Griggs A."/>
            <person name="Gujja S."/>
            <person name="Heiman D."/>
            <person name="Howarth C."/>
            <person name="Larson L."/>
            <person name="Lui A."/>
            <person name="MacDonald P.J.P."/>
            <person name="Montmayeur A."/>
            <person name="Murphy C."/>
            <person name="Neiman D."/>
            <person name="Pearson M."/>
            <person name="Priest M."/>
            <person name="Roberts A."/>
            <person name="Saif S."/>
            <person name="Shea T."/>
            <person name="Shenoy N."/>
            <person name="Sisk P."/>
            <person name="Stolte C."/>
            <person name="Sykes S."/>
            <person name="Wortman J."/>
            <person name="Nusbaum C."/>
            <person name="Birren B."/>
        </authorList>
    </citation>
    <scope>NUCLEOTIDE SEQUENCE [LARGE SCALE GENOMIC DNA]</scope>
    <source>
        <strain evidence="1 2">WAL-17108</strain>
    </source>
</reference>
<protein>
    <submittedName>
        <fullName evidence="1">Uncharacterized protein</fullName>
    </submittedName>
</protein>
<sequence>MNYLWECMLQIMQQEIPEEKIQFQIAKEYSPYMELSLPYLNQGNIKDRIVIEVNPYYRFYDIFKNLYEPNLTDFKQLRKSLTNLIFHSLSQSDSLSGMTRMEYLKKLLYQDIKISVYGDFYKSSISYFTRNERELILSGIIRQQQIGSSLDIFKNIATALISNIIIYHNNDNAHEILIFIGQKKNNELEVKMTFLIRMFLEIQYKVELYYEYHFGIIGVEETMVIDEMSLC</sequence>
<accession>G5HCG4</accession>
<evidence type="ECO:0000313" key="2">
    <source>
        <dbReference type="Proteomes" id="UP000003763"/>
    </source>
</evidence>
<dbReference type="eggNOG" id="ENOG502ZBD9">
    <property type="taxonomic scope" value="Bacteria"/>
</dbReference>
<dbReference type="Proteomes" id="UP000003763">
    <property type="component" value="Unassembled WGS sequence"/>
</dbReference>
<organism evidence="1 2">
    <name type="scientific">[Clostridium] citroniae WAL-17108</name>
    <dbReference type="NCBI Taxonomy" id="742733"/>
    <lineage>
        <taxon>Bacteria</taxon>
        <taxon>Bacillati</taxon>
        <taxon>Bacillota</taxon>
        <taxon>Clostridia</taxon>
        <taxon>Lachnospirales</taxon>
        <taxon>Lachnospiraceae</taxon>
        <taxon>Enterocloster</taxon>
    </lineage>
</organism>
<name>G5HCG4_9FIRM</name>
<dbReference type="RefSeq" id="WP_007858393.1">
    <property type="nucleotide sequence ID" value="NZ_JH376420.1"/>
</dbReference>
<gene>
    <name evidence="1" type="ORF">HMPREF9469_00276</name>
</gene>
<proteinExistence type="predicted"/>
<evidence type="ECO:0000313" key="1">
    <source>
        <dbReference type="EMBL" id="EHF01044.1"/>
    </source>
</evidence>
<dbReference type="EMBL" id="ADLJ01000002">
    <property type="protein sequence ID" value="EHF01044.1"/>
    <property type="molecule type" value="Genomic_DNA"/>
</dbReference>
<dbReference type="AlphaFoldDB" id="G5HCG4"/>
<comment type="caution">
    <text evidence="1">The sequence shown here is derived from an EMBL/GenBank/DDBJ whole genome shotgun (WGS) entry which is preliminary data.</text>
</comment>